<feature type="region of interest" description="Disordered" evidence="1">
    <location>
        <begin position="308"/>
        <end position="369"/>
    </location>
</feature>
<gene>
    <name evidence="2" type="primary">LOC108043836</name>
</gene>
<dbReference type="AlphaFoldDB" id="A0A6P4EYK8"/>
<sequence>MCSSVGLVVEGIPLGSGRQFSPRLTMKKEYNTRCFRPERYRHEVANHYRDYKLQQHLQQHQLGSGSGSLGHRRHRKRRRQFFERTAEVSRVSASLASGYAQFRDVWPIHVHYFPRSDDTTYAARGRRTVCSGEPPDDTYNDAVRRIRSAHSCEQLRHLVQRIPWRSTNCSAGSSDDQLPVAPAHGSQTSDSGRVRVNYKLNINKCPPAKAESPQQQPPIDFYGYLQLASGYYERGLQANIKYLQSIGQRQRRRNAIRPAPGLFLDAVQRGESPVRKLTGRLVTLLKSLRRKAAKEEVGDPGIWVNIRSVKRGEQEQEKEEDSNSDSGLNLNSNSEEEGREEPREGSASMRDYYAPGYTTTESGGATGASASSRATFASSASGAAVAQATSTSTTSDQRRLYEIIDNLSHLSIGDTGGSSSSSSSGVGRRQQLTLTLPQITLTDCTAQQVALYSASFDIVTLQIPNEARPPNLNLRAT</sequence>
<evidence type="ECO:0000256" key="1">
    <source>
        <dbReference type="SAM" id="MobiDB-lite"/>
    </source>
</evidence>
<dbReference type="RefSeq" id="XP_016978136.2">
    <property type="nucleotide sequence ID" value="XM_017122647.2"/>
</dbReference>
<proteinExistence type="predicted"/>
<dbReference type="RefSeq" id="XP_016978136.1">
    <property type="nucleotide sequence ID" value="XM_017122647.1"/>
</dbReference>
<feature type="compositionally biased region" description="Low complexity" evidence="1">
    <location>
        <begin position="324"/>
        <end position="333"/>
    </location>
</feature>
<name>A0A6P4EYK8_DRORH</name>
<dbReference type="GeneID" id="108043836"/>
<organism evidence="2">
    <name type="scientific">Drosophila rhopaloa</name>
    <name type="common">Fruit fly</name>
    <dbReference type="NCBI Taxonomy" id="1041015"/>
    <lineage>
        <taxon>Eukaryota</taxon>
        <taxon>Metazoa</taxon>
        <taxon>Ecdysozoa</taxon>
        <taxon>Arthropoda</taxon>
        <taxon>Hexapoda</taxon>
        <taxon>Insecta</taxon>
        <taxon>Pterygota</taxon>
        <taxon>Neoptera</taxon>
        <taxon>Endopterygota</taxon>
        <taxon>Diptera</taxon>
        <taxon>Brachycera</taxon>
        <taxon>Muscomorpha</taxon>
        <taxon>Ephydroidea</taxon>
        <taxon>Drosophilidae</taxon>
        <taxon>Drosophila</taxon>
        <taxon>Sophophora</taxon>
    </lineage>
</organism>
<feature type="compositionally biased region" description="Low complexity" evidence="1">
    <location>
        <begin position="358"/>
        <end position="369"/>
    </location>
</feature>
<evidence type="ECO:0000313" key="2">
    <source>
        <dbReference type="RefSeq" id="XP_016978136.1"/>
    </source>
</evidence>
<dbReference type="OrthoDB" id="8036615at2759"/>
<protein>
    <submittedName>
        <fullName evidence="2">Uncharacterized protein LOC108043836</fullName>
    </submittedName>
</protein>
<accession>A0A6P4EYK8</accession>
<feature type="region of interest" description="Disordered" evidence="1">
    <location>
        <begin position="170"/>
        <end position="191"/>
    </location>
</feature>
<reference evidence="2" key="1">
    <citation type="submission" date="2025-08" db="UniProtKB">
        <authorList>
            <consortium name="RefSeq"/>
        </authorList>
    </citation>
    <scope>IDENTIFICATION</scope>
</reference>